<dbReference type="GO" id="GO:0019634">
    <property type="term" value="P:organic phosphonate metabolic process"/>
    <property type="evidence" value="ECO:0007669"/>
    <property type="project" value="InterPro"/>
</dbReference>
<dbReference type="AlphaFoldDB" id="A0A7R6PFN9"/>
<organism evidence="1 2">
    <name type="scientific">Neptunomonas japonica JAMM 1380</name>
    <dbReference type="NCBI Taxonomy" id="1441457"/>
    <lineage>
        <taxon>Bacteria</taxon>
        <taxon>Pseudomonadati</taxon>
        <taxon>Pseudomonadota</taxon>
        <taxon>Gammaproteobacteria</taxon>
        <taxon>Oceanospirillales</taxon>
        <taxon>Oceanospirillaceae</taxon>
        <taxon>Neptunomonas</taxon>
    </lineage>
</organism>
<dbReference type="GO" id="GO:0015716">
    <property type="term" value="P:organic phosphonate transport"/>
    <property type="evidence" value="ECO:0007669"/>
    <property type="project" value="InterPro"/>
</dbReference>
<dbReference type="NCBIfam" id="TIGR03293">
    <property type="entry name" value="PhnG_redo"/>
    <property type="match status" value="1"/>
</dbReference>
<gene>
    <name evidence="1" type="primary">phnG</name>
    <name evidence="1" type="ORF">NEJAP_1335</name>
</gene>
<name>A0A7R6PFN9_9GAMM</name>
<dbReference type="InterPro" id="IPR009609">
    <property type="entry name" value="Phosphonate_metab_PhnG"/>
</dbReference>
<reference evidence="1 2" key="1">
    <citation type="journal article" date="2008" name="Int. J. Syst. Evol. Microbiol.">
        <title>Neptunomonas japonica sp. nov., an Osedax japonicus symbiont-like bacterium isolated from sediment adjacent to sperm whale carcasses off Kagoshima, Japan.</title>
        <authorList>
            <person name="Miyazaki M."/>
            <person name="Nogi Y."/>
            <person name="Fujiwara Y."/>
            <person name="Kawato M."/>
            <person name="Kubokawa K."/>
            <person name="Horikoshi K."/>
        </authorList>
    </citation>
    <scope>NUCLEOTIDE SEQUENCE [LARGE SCALE GENOMIC DNA]</scope>
    <source>
        <strain evidence="1 2">JAMM 1380</strain>
    </source>
</reference>
<keyword evidence="2" id="KW-1185">Reference proteome</keyword>
<dbReference type="EMBL" id="AP014546">
    <property type="protein sequence ID" value="BBB29287.1"/>
    <property type="molecule type" value="Genomic_DNA"/>
</dbReference>
<accession>A0A7R6PFN9</accession>
<protein>
    <submittedName>
        <fullName evidence="1">Alpha-D-ribose 1-methylphosphonate 5-triphosphate synthase subunit PhnG</fullName>
        <ecNumber evidence="1">2.7.8.37</ecNumber>
    </submittedName>
</protein>
<sequence length="149" mass="16566">MNDQLSNRQHWMSTMAKSCSQLLHALSDNLIDESQFETIRAPEIGLTQVRARMGGTGSPFNLGDMTITRCVVRSTAGHYGYSYIAGRDKAHALRAAQLDAVLQTDSNSTLINEQVVRPLENQLQHLQQQKTAETSATKVNFFTLVRGED</sequence>
<keyword evidence="1" id="KW-0808">Transferase</keyword>
<dbReference type="KEGG" id="njp:NEJAP_1335"/>
<proteinExistence type="predicted"/>
<dbReference type="Pfam" id="PF06754">
    <property type="entry name" value="PhnG"/>
    <property type="match status" value="1"/>
</dbReference>
<dbReference type="Proteomes" id="UP000595332">
    <property type="component" value="Chromosome"/>
</dbReference>
<dbReference type="EC" id="2.7.8.37" evidence="1"/>
<dbReference type="GO" id="GO:0061693">
    <property type="term" value="F:alpha-D-ribose 1-methylphosphonate 5-triphosphate synthase activity"/>
    <property type="evidence" value="ECO:0007669"/>
    <property type="project" value="UniProtKB-EC"/>
</dbReference>
<evidence type="ECO:0000313" key="1">
    <source>
        <dbReference type="EMBL" id="BBB29287.1"/>
    </source>
</evidence>
<evidence type="ECO:0000313" key="2">
    <source>
        <dbReference type="Proteomes" id="UP000595332"/>
    </source>
</evidence>